<evidence type="ECO:0000313" key="2">
    <source>
        <dbReference type="Proteomes" id="UP000234323"/>
    </source>
</evidence>
<dbReference type="AlphaFoldDB" id="A0A2I1HJG4"/>
<protein>
    <submittedName>
        <fullName evidence="1">Uncharacterized protein</fullName>
    </submittedName>
</protein>
<dbReference type="EMBL" id="LLXI01003320">
    <property type="protein sequence ID" value="PKY59024.1"/>
    <property type="molecule type" value="Genomic_DNA"/>
</dbReference>
<name>A0A2I1HJG4_9GLOM</name>
<organism evidence="1 2">
    <name type="scientific">Rhizophagus irregularis</name>
    <dbReference type="NCBI Taxonomy" id="588596"/>
    <lineage>
        <taxon>Eukaryota</taxon>
        <taxon>Fungi</taxon>
        <taxon>Fungi incertae sedis</taxon>
        <taxon>Mucoromycota</taxon>
        <taxon>Glomeromycotina</taxon>
        <taxon>Glomeromycetes</taxon>
        <taxon>Glomerales</taxon>
        <taxon>Glomeraceae</taxon>
        <taxon>Rhizophagus</taxon>
    </lineage>
</organism>
<accession>A0A2I1HJG4</accession>
<evidence type="ECO:0000313" key="1">
    <source>
        <dbReference type="EMBL" id="PKY59024.1"/>
    </source>
</evidence>
<proteinExistence type="predicted"/>
<gene>
    <name evidence="1" type="ORF">RhiirA4_481446</name>
</gene>
<comment type="caution">
    <text evidence="1">The sequence shown here is derived from an EMBL/GenBank/DDBJ whole genome shotgun (WGS) entry which is preliminary data.</text>
</comment>
<sequence length="57" mass="6381">MVAICDICEIDVADGIRVLMLKQKVMMLCYQMAALRNKQVSGIKTAVVNRRIPSVDK</sequence>
<dbReference type="Proteomes" id="UP000234323">
    <property type="component" value="Unassembled WGS sequence"/>
</dbReference>
<reference evidence="1 2" key="1">
    <citation type="submission" date="2015-10" db="EMBL/GenBank/DDBJ databases">
        <title>Genome analyses suggest a sexual origin of heterokaryosis in a supposedly ancient asexual fungus.</title>
        <authorList>
            <person name="Ropars J."/>
            <person name="Sedzielewska K."/>
            <person name="Noel J."/>
            <person name="Charron P."/>
            <person name="Farinelli L."/>
            <person name="Marton T."/>
            <person name="Kruger M."/>
            <person name="Pelin A."/>
            <person name="Brachmann A."/>
            <person name="Corradi N."/>
        </authorList>
    </citation>
    <scope>NUCLEOTIDE SEQUENCE [LARGE SCALE GENOMIC DNA]</scope>
    <source>
        <strain evidence="1 2">A4</strain>
    </source>
</reference>
<keyword evidence="2" id="KW-1185">Reference proteome</keyword>